<dbReference type="EMBL" id="PQFZ01000014">
    <property type="protein sequence ID" value="POR48712.1"/>
    <property type="molecule type" value="Genomic_DNA"/>
</dbReference>
<dbReference type="InterPro" id="IPR050679">
    <property type="entry name" value="Bact_HTH_transcr_reg"/>
</dbReference>
<organism evidence="5 6">
    <name type="scientific">Bosea psychrotolerans</name>
    <dbReference type="NCBI Taxonomy" id="1871628"/>
    <lineage>
        <taxon>Bacteria</taxon>
        <taxon>Pseudomonadati</taxon>
        <taxon>Pseudomonadota</taxon>
        <taxon>Alphaproteobacteria</taxon>
        <taxon>Hyphomicrobiales</taxon>
        <taxon>Boseaceae</taxon>
        <taxon>Bosea</taxon>
    </lineage>
</organism>
<keyword evidence="1" id="KW-0805">Transcription regulation</keyword>
<sequence length="265" mass="28492">MLRITKGQLIEASPTPLYLQLAELIRAQVRDGAIKTGDALPSERELSDAIGISRVTVRKSLEVLLREGLLSRKHGSGTYIAPRIEQPAALLAGFSADMAIRGHAAGSIWVEKATGLPTPDEAMALALSLDQPVHRLTRVRTADDEPLAIERAVIPARHLPSLDEVGISLYAALEARGAKPVRGLQRLQASLATAPEAKLLSVPVGAAILRIERRGFLPNGTPVEFTRSAYRGDRYDFVVEVRELRSEGGKVDSGKAESGKVENGT</sequence>
<dbReference type="PROSITE" id="PS50949">
    <property type="entry name" value="HTH_GNTR"/>
    <property type="match status" value="1"/>
</dbReference>
<dbReference type="Proteomes" id="UP000236919">
    <property type="component" value="Unassembled WGS sequence"/>
</dbReference>
<dbReference type="InterPro" id="IPR036388">
    <property type="entry name" value="WH-like_DNA-bd_sf"/>
</dbReference>
<proteinExistence type="predicted"/>
<evidence type="ECO:0000256" key="2">
    <source>
        <dbReference type="ARBA" id="ARBA00023125"/>
    </source>
</evidence>
<dbReference type="RefSeq" id="WP_103720083.1">
    <property type="nucleotide sequence ID" value="NZ_PQFZ01000014.1"/>
</dbReference>
<dbReference type="GO" id="GO:0003677">
    <property type="term" value="F:DNA binding"/>
    <property type="evidence" value="ECO:0007669"/>
    <property type="project" value="UniProtKB-KW"/>
</dbReference>
<keyword evidence="6" id="KW-1185">Reference proteome</keyword>
<dbReference type="InterPro" id="IPR000524">
    <property type="entry name" value="Tscrpt_reg_HTH_GntR"/>
</dbReference>
<evidence type="ECO:0000259" key="4">
    <source>
        <dbReference type="PROSITE" id="PS50949"/>
    </source>
</evidence>
<gene>
    <name evidence="5" type="ORF">CYD53_114144</name>
</gene>
<dbReference type="SUPFAM" id="SSF64288">
    <property type="entry name" value="Chorismate lyase-like"/>
    <property type="match status" value="1"/>
</dbReference>
<evidence type="ECO:0000313" key="6">
    <source>
        <dbReference type="Proteomes" id="UP000236919"/>
    </source>
</evidence>
<dbReference type="Pfam" id="PF07702">
    <property type="entry name" value="UTRA"/>
    <property type="match status" value="1"/>
</dbReference>
<keyword evidence="2" id="KW-0238">DNA-binding</keyword>
<accession>A0A2S4M1W8</accession>
<dbReference type="InterPro" id="IPR028978">
    <property type="entry name" value="Chorismate_lyase_/UTRA_dom_sf"/>
</dbReference>
<dbReference type="SMART" id="SM00866">
    <property type="entry name" value="UTRA"/>
    <property type="match status" value="1"/>
</dbReference>
<feature type="domain" description="HTH gntR-type" evidence="4">
    <location>
        <begin position="15"/>
        <end position="83"/>
    </location>
</feature>
<dbReference type="OrthoDB" id="9794015at2"/>
<evidence type="ECO:0000313" key="5">
    <source>
        <dbReference type="EMBL" id="POR48712.1"/>
    </source>
</evidence>
<dbReference type="CDD" id="cd07377">
    <property type="entry name" value="WHTH_GntR"/>
    <property type="match status" value="1"/>
</dbReference>
<dbReference type="PANTHER" id="PTHR44846">
    <property type="entry name" value="MANNOSYL-D-GLYCERATE TRANSPORT/METABOLISM SYSTEM REPRESSOR MNGR-RELATED"/>
    <property type="match status" value="1"/>
</dbReference>
<evidence type="ECO:0000256" key="3">
    <source>
        <dbReference type="ARBA" id="ARBA00023163"/>
    </source>
</evidence>
<name>A0A2S4M1W8_9HYPH</name>
<dbReference type="Pfam" id="PF00392">
    <property type="entry name" value="GntR"/>
    <property type="match status" value="1"/>
</dbReference>
<dbReference type="PANTHER" id="PTHR44846:SF1">
    <property type="entry name" value="MANNOSYL-D-GLYCERATE TRANSPORT_METABOLISM SYSTEM REPRESSOR MNGR-RELATED"/>
    <property type="match status" value="1"/>
</dbReference>
<keyword evidence="3" id="KW-0804">Transcription</keyword>
<dbReference type="InterPro" id="IPR036390">
    <property type="entry name" value="WH_DNA-bd_sf"/>
</dbReference>
<dbReference type="Gene3D" id="3.40.1410.10">
    <property type="entry name" value="Chorismate lyase-like"/>
    <property type="match status" value="1"/>
</dbReference>
<dbReference type="SUPFAM" id="SSF46785">
    <property type="entry name" value="Winged helix' DNA-binding domain"/>
    <property type="match status" value="1"/>
</dbReference>
<dbReference type="GO" id="GO:0045892">
    <property type="term" value="P:negative regulation of DNA-templated transcription"/>
    <property type="evidence" value="ECO:0007669"/>
    <property type="project" value="TreeGrafter"/>
</dbReference>
<dbReference type="Gene3D" id="1.10.10.10">
    <property type="entry name" value="Winged helix-like DNA-binding domain superfamily/Winged helix DNA-binding domain"/>
    <property type="match status" value="1"/>
</dbReference>
<dbReference type="GO" id="GO:0003700">
    <property type="term" value="F:DNA-binding transcription factor activity"/>
    <property type="evidence" value="ECO:0007669"/>
    <property type="project" value="InterPro"/>
</dbReference>
<reference evidence="5 6" key="1">
    <citation type="submission" date="2018-01" db="EMBL/GenBank/DDBJ databases">
        <title>Genomic Encyclopedia of Type Strains, Phase III (KMG-III): the genomes of soil and plant-associated and newly described type strains.</title>
        <authorList>
            <person name="Whitman W."/>
        </authorList>
    </citation>
    <scope>NUCLEOTIDE SEQUENCE [LARGE SCALE GENOMIC DNA]</scope>
    <source>
        <strain evidence="5 6">1131</strain>
    </source>
</reference>
<dbReference type="PRINTS" id="PR00035">
    <property type="entry name" value="HTHGNTR"/>
</dbReference>
<comment type="caution">
    <text evidence="5">The sequence shown here is derived from an EMBL/GenBank/DDBJ whole genome shotgun (WGS) entry which is preliminary data.</text>
</comment>
<evidence type="ECO:0000256" key="1">
    <source>
        <dbReference type="ARBA" id="ARBA00023015"/>
    </source>
</evidence>
<protein>
    <submittedName>
        <fullName evidence="5">GntR family transcriptional regulator</fullName>
    </submittedName>
</protein>
<dbReference type="InterPro" id="IPR011663">
    <property type="entry name" value="UTRA"/>
</dbReference>
<dbReference type="SMART" id="SM00345">
    <property type="entry name" value="HTH_GNTR"/>
    <property type="match status" value="1"/>
</dbReference>
<dbReference type="AlphaFoldDB" id="A0A2S4M1W8"/>